<proteinExistence type="predicted"/>
<dbReference type="OrthoDB" id="9777090at2"/>
<dbReference type="AlphaFoldDB" id="A0A5C6BQC0"/>
<protein>
    <submittedName>
        <fullName evidence="2">Alpha/beta hydrolase family protein</fullName>
    </submittedName>
</protein>
<dbReference type="PANTHER" id="PTHR12277:SF81">
    <property type="entry name" value="PROTEIN ABHD13"/>
    <property type="match status" value="1"/>
</dbReference>
<reference evidence="2 3" key="1">
    <citation type="submission" date="2019-02" db="EMBL/GenBank/DDBJ databases">
        <title>Deep-cultivation of Planctomycetes and their phenomic and genomic characterization uncovers novel biology.</title>
        <authorList>
            <person name="Wiegand S."/>
            <person name="Jogler M."/>
            <person name="Boedeker C."/>
            <person name="Pinto D."/>
            <person name="Vollmers J."/>
            <person name="Rivas-Marin E."/>
            <person name="Kohn T."/>
            <person name="Peeters S.H."/>
            <person name="Heuer A."/>
            <person name="Rast P."/>
            <person name="Oberbeckmann S."/>
            <person name="Bunk B."/>
            <person name="Jeske O."/>
            <person name="Meyerdierks A."/>
            <person name="Storesund J.E."/>
            <person name="Kallscheuer N."/>
            <person name="Luecker S."/>
            <person name="Lage O.M."/>
            <person name="Pohl T."/>
            <person name="Merkel B.J."/>
            <person name="Hornburger P."/>
            <person name="Mueller R.-W."/>
            <person name="Bruemmer F."/>
            <person name="Labrenz M."/>
            <person name="Spormann A.M."/>
            <person name="Op Den Camp H."/>
            <person name="Overmann J."/>
            <person name="Amann R."/>
            <person name="Jetten M.S.M."/>
            <person name="Mascher T."/>
            <person name="Medema M.H."/>
            <person name="Devos D.P."/>
            <person name="Kaster A.-K."/>
            <person name="Ovreas L."/>
            <person name="Rohde M."/>
            <person name="Galperin M.Y."/>
            <person name="Jogler C."/>
        </authorList>
    </citation>
    <scope>NUCLEOTIDE SEQUENCE [LARGE SCALE GENOMIC DNA]</scope>
    <source>
        <strain evidence="2 3">CA54</strain>
    </source>
</reference>
<dbReference type="InterPro" id="IPR029058">
    <property type="entry name" value="AB_hydrolase_fold"/>
</dbReference>
<dbReference type="Proteomes" id="UP000320735">
    <property type="component" value="Unassembled WGS sequence"/>
</dbReference>
<organism evidence="2 3">
    <name type="scientific">Symmachiella macrocystis</name>
    <dbReference type="NCBI Taxonomy" id="2527985"/>
    <lineage>
        <taxon>Bacteria</taxon>
        <taxon>Pseudomonadati</taxon>
        <taxon>Planctomycetota</taxon>
        <taxon>Planctomycetia</taxon>
        <taxon>Planctomycetales</taxon>
        <taxon>Planctomycetaceae</taxon>
        <taxon>Symmachiella</taxon>
    </lineage>
</organism>
<evidence type="ECO:0000259" key="1">
    <source>
        <dbReference type="Pfam" id="PF12146"/>
    </source>
</evidence>
<name>A0A5C6BQC0_9PLAN</name>
<dbReference type="RefSeq" id="WP_146370245.1">
    <property type="nucleotide sequence ID" value="NZ_SJPP01000001.1"/>
</dbReference>
<dbReference type="GO" id="GO:0016787">
    <property type="term" value="F:hydrolase activity"/>
    <property type="evidence" value="ECO:0007669"/>
    <property type="project" value="UniProtKB-KW"/>
</dbReference>
<dbReference type="InterPro" id="IPR022742">
    <property type="entry name" value="Hydrolase_4"/>
</dbReference>
<sequence length="281" mass="30402">MNVVWLAYRLSVLSAISILSGCYSPGRGLQSPLAALENSLVFAPIPYPDGDWTPEGLGVEDVWFESADGTSLHGWYLPHPEPRAVVLYAHGNAGNLSHRAATIRELHDAHDLSVMIFDYRGYGRSEGVPNEAGILQDARAARDLLAQREGIAPEEIVLMGRSLGGGVAVDLAAEDGARGLILVSTFTSLPDVGARSFPVLPVRSLMRNRLDSQSKIGNYEGPLLQCHGDADRVVPYEIGCNLFEAANHPKQFVSIPGGNHNDALPAEFRRELDGFIARLPE</sequence>
<dbReference type="Gene3D" id="3.40.50.1820">
    <property type="entry name" value="alpha/beta hydrolase"/>
    <property type="match status" value="1"/>
</dbReference>
<accession>A0A5C6BQC0</accession>
<dbReference type="PANTHER" id="PTHR12277">
    <property type="entry name" value="ALPHA/BETA HYDROLASE DOMAIN-CONTAINING PROTEIN"/>
    <property type="match status" value="1"/>
</dbReference>
<keyword evidence="2" id="KW-0378">Hydrolase</keyword>
<dbReference type="SUPFAM" id="SSF53474">
    <property type="entry name" value="alpha/beta-Hydrolases"/>
    <property type="match status" value="1"/>
</dbReference>
<keyword evidence="3" id="KW-1185">Reference proteome</keyword>
<gene>
    <name evidence="2" type="ORF">CA54_16490</name>
</gene>
<evidence type="ECO:0000313" key="2">
    <source>
        <dbReference type="EMBL" id="TWU12824.1"/>
    </source>
</evidence>
<comment type="caution">
    <text evidence="2">The sequence shown here is derived from an EMBL/GenBank/DDBJ whole genome shotgun (WGS) entry which is preliminary data.</text>
</comment>
<dbReference type="Pfam" id="PF12146">
    <property type="entry name" value="Hydrolase_4"/>
    <property type="match status" value="1"/>
</dbReference>
<feature type="domain" description="Serine aminopeptidase S33" evidence="1">
    <location>
        <begin position="81"/>
        <end position="191"/>
    </location>
</feature>
<evidence type="ECO:0000313" key="3">
    <source>
        <dbReference type="Proteomes" id="UP000320735"/>
    </source>
</evidence>
<dbReference type="EMBL" id="SJPP01000001">
    <property type="protein sequence ID" value="TWU12824.1"/>
    <property type="molecule type" value="Genomic_DNA"/>
</dbReference>